<protein>
    <submittedName>
        <fullName evidence="3">Transglutaminase-like enzyme, putative cysteine protease</fullName>
    </submittedName>
</protein>
<keyword evidence="3" id="KW-0645">Protease</keyword>
<gene>
    <name evidence="3" type="ORF">SAMN05661093_07580</name>
</gene>
<sequence>MTYEQGRFARAAASARNAEQTRYSSAQPGAADDALPKPSVRSFAAMTEQKRWLRIGCAFDYRAEIETPTVFQVQPSGGGDVRVAGEQWSMQPDVPMRHYRDLYGNPCTRVVLPIGRSSLQYQAFAEVLDVADDVAEDAAEVPPDMLPDDVLLYTLPSRYCLPDMLGDEAWSRFGSARPGYSRVRQICAHVHGHLSFRYGSSTAMSTAADVNASGFGVCRDFTHLAISFCRALNIPARYVFGYLPDMDTDPDPAPMDFAAWMEVWLAGRWWTFDPRNNEPRKGRVPIGRGRDAADVAMATTFGGPHLEAMRVIAEECDRPA</sequence>
<keyword evidence="3" id="KW-0378">Hydrolase</keyword>
<evidence type="ECO:0000259" key="2">
    <source>
        <dbReference type="SMART" id="SM00460"/>
    </source>
</evidence>
<dbReference type="AlphaFoldDB" id="A0A1Y5Y0B8"/>
<evidence type="ECO:0000256" key="1">
    <source>
        <dbReference type="SAM" id="MobiDB-lite"/>
    </source>
</evidence>
<proteinExistence type="predicted"/>
<evidence type="ECO:0000313" key="3">
    <source>
        <dbReference type="EMBL" id="SMD22756.1"/>
    </source>
</evidence>
<dbReference type="EMBL" id="FWXV01000008">
    <property type="protein sequence ID" value="SMD22756.1"/>
    <property type="molecule type" value="Genomic_DNA"/>
</dbReference>
<dbReference type="SUPFAM" id="SSF54001">
    <property type="entry name" value="Cysteine proteinases"/>
    <property type="match status" value="1"/>
</dbReference>
<dbReference type="PANTHER" id="PTHR33490">
    <property type="entry name" value="BLR5614 PROTEIN-RELATED"/>
    <property type="match status" value="1"/>
</dbReference>
<dbReference type="GO" id="GO:0008233">
    <property type="term" value="F:peptidase activity"/>
    <property type="evidence" value="ECO:0007669"/>
    <property type="project" value="UniProtKB-KW"/>
</dbReference>
<dbReference type="InterPro" id="IPR002931">
    <property type="entry name" value="Transglutaminase-like"/>
</dbReference>
<accession>A0A1Y5Y0B8</accession>
<dbReference type="GO" id="GO:0006508">
    <property type="term" value="P:proteolysis"/>
    <property type="evidence" value="ECO:0007669"/>
    <property type="project" value="UniProtKB-KW"/>
</dbReference>
<evidence type="ECO:0000313" key="4">
    <source>
        <dbReference type="Proteomes" id="UP000192674"/>
    </source>
</evidence>
<dbReference type="PANTHER" id="PTHR33490:SF12">
    <property type="entry name" value="BLL5557 PROTEIN"/>
    <property type="match status" value="1"/>
</dbReference>
<feature type="domain" description="Transglutaminase-like" evidence="2">
    <location>
        <begin position="210"/>
        <end position="276"/>
    </location>
</feature>
<dbReference type="Proteomes" id="UP000192674">
    <property type="component" value="Unassembled WGS sequence"/>
</dbReference>
<feature type="region of interest" description="Disordered" evidence="1">
    <location>
        <begin position="14"/>
        <end position="36"/>
    </location>
</feature>
<dbReference type="SMART" id="SM00460">
    <property type="entry name" value="TGc"/>
    <property type="match status" value="1"/>
</dbReference>
<reference evidence="3 4" key="1">
    <citation type="submission" date="2017-04" db="EMBL/GenBank/DDBJ databases">
        <authorList>
            <person name="Afonso C.L."/>
            <person name="Miller P.J."/>
            <person name="Scott M.A."/>
            <person name="Spackman E."/>
            <person name="Goraichik I."/>
            <person name="Dimitrov K.M."/>
            <person name="Suarez D.L."/>
            <person name="Swayne D.E."/>
        </authorList>
    </citation>
    <scope>NUCLEOTIDE SEQUENCE [LARGE SCALE GENOMIC DNA]</scope>
    <source>
        <strain evidence="3 4">DSM 43828</strain>
    </source>
</reference>
<dbReference type="InterPro" id="IPR038765">
    <property type="entry name" value="Papain-like_cys_pep_sf"/>
</dbReference>
<dbReference type="Pfam" id="PF01841">
    <property type="entry name" value="Transglut_core"/>
    <property type="match status" value="1"/>
</dbReference>
<dbReference type="Gene3D" id="3.10.620.30">
    <property type="match status" value="1"/>
</dbReference>
<keyword evidence="4" id="KW-1185">Reference proteome</keyword>
<name>A0A1Y5Y0B8_KIBAR</name>
<dbReference type="Gene3D" id="2.60.40.2250">
    <property type="match status" value="1"/>
</dbReference>
<organism evidence="3 4">
    <name type="scientific">Kibdelosporangium aridum</name>
    <dbReference type="NCBI Taxonomy" id="2030"/>
    <lineage>
        <taxon>Bacteria</taxon>
        <taxon>Bacillati</taxon>
        <taxon>Actinomycetota</taxon>
        <taxon>Actinomycetes</taxon>
        <taxon>Pseudonocardiales</taxon>
        <taxon>Pseudonocardiaceae</taxon>
        <taxon>Kibdelosporangium</taxon>
    </lineage>
</organism>